<dbReference type="PANTHER" id="PTHR45686">
    <property type="entry name" value="ADP-RIBOSYLATION FACTOR GTPASE ACTIVATING PROTEIN 3, ISOFORM H-RELATED"/>
    <property type="match status" value="1"/>
</dbReference>
<dbReference type="GO" id="GO:0000139">
    <property type="term" value="C:Golgi membrane"/>
    <property type="evidence" value="ECO:0007669"/>
    <property type="project" value="GOC"/>
</dbReference>
<dbReference type="Pfam" id="PF01412">
    <property type="entry name" value="ArfGap"/>
    <property type="match status" value="1"/>
</dbReference>
<dbReference type="STRING" id="669874.A0A1E4TN87"/>
<keyword evidence="3 5" id="KW-0863">Zinc-finger</keyword>
<sequence>MAEEFATSEEISAVFEKLRKTAANQQCFDCSHKNPTWTSIPFGILICLDCSATHRNLGVHISFVKSSVLDDKWSYRQLRSLKCGGNNNFKDFLVKNGGSSYLSKEPNEKYNSMIAQNYKKKLEEKVLLDEKKHPNILEDINSSSTSLADSASSTSGSTDDFFSTWKKPVASPSPSPLASRPLTPNNSSKTSTPAPAISQTATQSKPRTTITSSKLRSNATSNKKNSILGSGSASRNRARLGVKKIADNDINFEEFEKQAKEAEAEAKALGELKKTDDSIDSGFIKPKITESRHSSISVPSNSISSSKPVENVTQQFTRLGFGMVANSANGAANSGASTPSAPKKFASEPSYTGEVEKKFGNQKGISSDQYFGRNEYDQAAVEEAKSKLREFSGATGISSSSYFGEEDQARNGRDEDLERKITEFAEKYIGEDMTVLKNALESGAEKLGGFLRDALRN</sequence>
<dbReference type="InterPro" id="IPR037278">
    <property type="entry name" value="ARFGAP/RecO"/>
</dbReference>
<evidence type="ECO:0000256" key="4">
    <source>
        <dbReference type="ARBA" id="ARBA00022833"/>
    </source>
</evidence>
<feature type="coiled-coil region" evidence="6">
    <location>
        <begin position="245"/>
        <end position="272"/>
    </location>
</feature>
<keyword evidence="4" id="KW-0862">Zinc</keyword>
<dbReference type="AlphaFoldDB" id="A0A1E4TN87"/>
<evidence type="ECO:0000256" key="1">
    <source>
        <dbReference type="ARBA" id="ARBA00022468"/>
    </source>
</evidence>
<keyword evidence="1" id="KW-0343">GTPase activation</keyword>
<dbReference type="EMBL" id="KV454018">
    <property type="protein sequence ID" value="ODV93197.1"/>
    <property type="molecule type" value="Genomic_DNA"/>
</dbReference>
<dbReference type="GO" id="GO:0048205">
    <property type="term" value="P:COPI coating of Golgi vesicle"/>
    <property type="evidence" value="ECO:0007669"/>
    <property type="project" value="EnsemblFungi"/>
</dbReference>
<dbReference type="GO" id="GO:0006890">
    <property type="term" value="P:retrograde vesicle-mediated transport, Golgi to endoplasmic reticulum"/>
    <property type="evidence" value="ECO:0007669"/>
    <property type="project" value="EnsemblFungi"/>
</dbReference>
<dbReference type="GO" id="GO:0008270">
    <property type="term" value="F:zinc ion binding"/>
    <property type="evidence" value="ECO:0007669"/>
    <property type="project" value="UniProtKB-KW"/>
</dbReference>
<dbReference type="InterPro" id="IPR038508">
    <property type="entry name" value="ArfGAP_dom_sf"/>
</dbReference>
<dbReference type="GO" id="GO:0006888">
    <property type="term" value="P:endoplasmic reticulum to Golgi vesicle-mediated transport"/>
    <property type="evidence" value="ECO:0007669"/>
    <property type="project" value="EnsemblFungi"/>
</dbReference>
<dbReference type="Gene3D" id="1.10.220.150">
    <property type="entry name" value="Arf GTPase activating protein"/>
    <property type="match status" value="1"/>
</dbReference>
<evidence type="ECO:0000256" key="5">
    <source>
        <dbReference type="PROSITE-ProRule" id="PRU00288"/>
    </source>
</evidence>
<evidence type="ECO:0000256" key="3">
    <source>
        <dbReference type="ARBA" id="ARBA00022771"/>
    </source>
</evidence>
<dbReference type="InterPro" id="IPR001164">
    <property type="entry name" value="ArfGAP_dom"/>
</dbReference>
<evidence type="ECO:0000313" key="10">
    <source>
        <dbReference type="Proteomes" id="UP000094236"/>
    </source>
</evidence>
<keyword evidence="10" id="KW-1185">Reference proteome</keyword>
<keyword evidence="6" id="KW-0175">Coiled coil</keyword>
<reference evidence="10" key="1">
    <citation type="submission" date="2016-05" db="EMBL/GenBank/DDBJ databases">
        <title>Comparative genomics of biotechnologically important yeasts.</title>
        <authorList>
            <consortium name="DOE Joint Genome Institute"/>
            <person name="Riley R."/>
            <person name="Haridas S."/>
            <person name="Wolfe K.H."/>
            <person name="Lopes M.R."/>
            <person name="Hittinger C.T."/>
            <person name="Goker M."/>
            <person name="Salamov A."/>
            <person name="Wisecaver J."/>
            <person name="Long T.M."/>
            <person name="Aerts A.L."/>
            <person name="Barry K."/>
            <person name="Choi C."/>
            <person name="Clum A."/>
            <person name="Coughlan A.Y."/>
            <person name="Deshpande S."/>
            <person name="Douglass A.P."/>
            <person name="Hanson S.J."/>
            <person name="Klenk H.-P."/>
            <person name="Labutti K."/>
            <person name="Lapidus A."/>
            <person name="Lindquist E."/>
            <person name="Lipzen A."/>
            <person name="Meier-Kolthoff J.P."/>
            <person name="Ohm R.A."/>
            <person name="Otillar R.P."/>
            <person name="Pangilinan J."/>
            <person name="Peng Y."/>
            <person name="Rokas A."/>
            <person name="Rosa C.A."/>
            <person name="Scheuner C."/>
            <person name="Sibirny A.A."/>
            <person name="Slot J.C."/>
            <person name="Stielow J.B."/>
            <person name="Sun H."/>
            <person name="Kurtzman C.P."/>
            <person name="Blackwell M."/>
            <person name="Grigoriev I.V."/>
            <person name="Jeffries T.W."/>
        </authorList>
    </citation>
    <scope>NUCLEOTIDE SEQUENCE [LARGE SCALE GENOMIC DNA]</scope>
    <source>
        <strain evidence="10">NRRL Y-2460</strain>
    </source>
</reference>
<accession>A0A1E4TN87</accession>
<organism evidence="9 10">
    <name type="scientific">Pachysolen tannophilus NRRL Y-2460</name>
    <dbReference type="NCBI Taxonomy" id="669874"/>
    <lineage>
        <taxon>Eukaryota</taxon>
        <taxon>Fungi</taxon>
        <taxon>Dikarya</taxon>
        <taxon>Ascomycota</taxon>
        <taxon>Saccharomycotina</taxon>
        <taxon>Pichiomycetes</taxon>
        <taxon>Pachysolenaceae</taxon>
        <taxon>Pachysolen</taxon>
    </lineage>
</organism>
<evidence type="ECO:0000256" key="7">
    <source>
        <dbReference type="SAM" id="MobiDB-lite"/>
    </source>
</evidence>
<dbReference type="SUPFAM" id="SSF57863">
    <property type="entry name" value="ArfGap/RecO-like zinc finger"/>
    <property type="match status" value="1"/>
</dbReference>
<dbReference type="CDD" id="cd08831">
    <property type="entry name" value="ArfGap_ArfGap2_3_like"/>
    <property type="match status" value="1"/>
</dbReference>
<evidence type="ECO:0000259" key="8">
    <source>
        <dbReference type="PROSITE" id="PS50115"/>
    </source>
</evidence>
<dbReference type="OrthoDB" id="983479at2759"/>
<dbReference type="PRINTS" id="PR00405">
    <property type="entry name" value="REVINTRACTNG"/>
</dbReference>
<evidence type="ECO:0000256" key="2">
    <source>
        <dbReference type="ARBA" id="ARBA00022723"/>
    </source>
</evidence>
<feature type="region of interest" description="Disordered" evidence="7">
    <location>
        <begin position="290"/>
        <end position="309"/>
    </location>
</feature>
<proteinExistence type="predicted"/>
<evidence type="ECO:0000313" key="9">
    <source>
        <dbReference type="EMBL" id="ODV93197.1"/>
    </source>
</evidence>
<dbReference type="GO" id="GO:0030126">
    <property type="term" value="C:COPI vesicle coat"/>
    <property type="evidence" value="ECO:0007669"/>
    <property type="project" value="EnsemblFungi"/>
</dbReference>
<feature type="region of interest" description="Disordered" evidence="7">
    <location>
        <begin position="330"/>
        <end position="359"/>
    </location>
</feature>
<dbReference type="SMART" id="SM00105">
    <property type="entry name" value="ArfGap"/>
    <property type="match status" value="1"/>
</dbReference>
<name>A0A1E4TN87_PACTA</name>
<feature type="domain" description="Arf-GAP" evidence="8">
    <location>
        <begin position="12"/>
        <end position="134"/>
    </location>
</feature>
<evidence type="ECO:0000256" key="6">
    <source>
        <dbReference type="SAM" id="Coils"/>
    </source>
</evidence>
<keyword evidence="2" id="KW-0479">Metal-binding</keyword>
<feature type="region of interest" description="Disordered" evidence="7">
    <location>
        <begin position="165"/>
        <end position="236"/>
    </location>
</feature>
<dbReference type="PANTHER" id="PTHR45686:SF4">
    <property type="entry name" value="ADP-RIBOSYLATION FACTOR GTPASE ACTIVATING PROTEIN 3, ISOFORM H"/>
    <property type="match status" value="1"/>
</dbReference>
<feature type="compositionally biased region" description="Polar residues" evidence="7">
    <location>
        <begin position="185"/>
        <end position="235"/>
    </location>
</feature>
<dbReference type="Proteomes" id="UP000094236">
    <property type="component" value="Unassembled WGS sequence"/>
</dbReference>
<feature type="compositionally biased region" description="Low complexity" evidence="7">
    <location>
        <begin position="165"/>
        <end position="184"/>
    </location>
</feature>
<gene>
    <name evidence="9" type="ORF">PACTADRAFT_77559</name>
</gene>
<dbReference type="PROSITE" id="PS50115">
    <property type="entry name" value="ARFGAP"/>
    <property type="match status" value="1"/>
</dbReference>
<dbReference type="GO" id="GO:0005096">
    <property type="term" value="F:GTPase activator activity"/>
    <property type="evidence" value="ECO:0007669"/>
    <property type="project" value="UniProtKB-KW"/>
</dbReference>
<feature type="compositionally biased region" description="Low complexity" evidence="7">
    <location>
        <begin position="294"/>
        <end position="306"/>
    </location>
</feature>
<protein>
    <recommendedName>
        <fullName evidence="8">Arf-GAP domain-containing protein</fullName>
    </recommendedName>
</protein>